<accession>Q84I32</accession>
<proteinExistence type="predicted"/>
<dbReference type="InterPro" id="IPR018831">
    <property type="entry name" value="Uncharacterised_NKWYS"/>
</dbReference>
<dbReference type="InterPro" id="IPR027417">
    <property type="entry name" value="P-loop_NTPase"/>
</dbReference>
<gene>
    <name evidence="1" type="primary">wcvH</name>
</gene>
<dbReference type="Pfam" id="PF10364">
    <property type="entry name" value="NKWYS"/>
    <property type="match status" value="1"/>
</dbReference>
<evidence type="ECO:0000313" key="1">
    <source>
        <dbReference type="EMBL" id="AAO32658.1"/>
    </source>
</evidence>
<sequence length="301" mass="36538">MFLIIKNHSSNLCSIARYNLWNGTMKYSLNRQFEKNKELKSDNFVLVYQMGKVGSSSIEHTLSDYNIPSYHIHTFDDHEEFQMYHNRQDVKKFFDFKNRTMYRVILNHRKRLLQNRNHLKIVTLVRDPIATVLSRFFQDLHIQFIEGKKNDAIHRDMERTYQHLEFCFDHYINLNYFANWFDNELNKNFGIDVIKSDINNNEPFYLFKNKKTEVMLIKCEHLNKLDSDIAKFLNVDGFILKNSNEAKNKWYSNIYSHFKDTYDFSKLFYMYDLPLYRHLYSEEERAQFKNKWLKTPGTSKK</sequence>
<reference evidence="1" key="1">
    <citation type="submission" date="2002-04" db="EMBL/GenBank/DDBJ databases">
        <authorList>
            <person name="Zuppardo A.B."/>
            <person name="Siebeling R.J."/>
        </authorList>
    </citation>
    <scope>NUCLEOTIDE SEQUENCE</scope>
    <source>
        <strain evidence="1">1003</strain>
    </source>
</reference>
<organism evidence="1">
    <name type="scientific">Vibrio vulnificus</name>
    <dbReference type="NCBI Taxonomy" id="672"/>
    <lineage>
        <taxon>Bacteria</taxon>
        <taxon>Pseudomonadati</taxon>
        <taxon>Pseudomonadota</taxon>
        <taxon>Gammaproteobacteria</taxon>
        <taxon>Vibrionales</taxon>
        <taxon>Vibrionaceae</taxon>
        <taxon>Vibrio</taxon>
    </lineage>
</organism>
<dbReference type="AlphaFoldDB" id="Q84I32"/>
<dbReference type="EMBL" id="AF499931">
    <property type="protein sequence ID" value="AAO32658.1"/>
    <property type="molecule type" value="Genomic_DNA"/>
</dbReference>
<reference evidence="1" key="2">
    <citation type="journal article" date="2003" name="Infect. Immun.">
        <title>Identification of genetic loci required for capsular expression in Vibrio vulnificus.</title>
        <authorList>
            <person name="Smith A.B."/>
            <person name="Siebeling R.J."/>
        </authorList>
    </citation>
    <scope>NUCLEOTIDE SEQUENCE</scope>
    <source>
        <strain evidence="1">1003</strain>
    </source>
</reference>
<name>Q84I32_VIBVL</name>
<protein>
    <submittedName>
        <fullName evidence="1">Uncharacterized protein wcvH</fullName>
    </submittedName>
</protein>
<dbReference type="SUPFAM" id="SSF52540">
    <property type="entry name" value="P-loop containing nucleoside triphosphate hydrolases"/>
    <property type="match status" value="1"/>
</dbReference>